<dbReference type="AlphaFoldDB" id="A0A2B7XV33"/>
<proteinExistence type="predicted"/>
<dbReference type="Proteomes" id="UP000224634">
    <property type="component" value="Unassembled WGS sequence"/>
</dbReference>
<comment type="caution">
    <text evidence="2">The sequence shown here is derived from an EMBL/GenBank/DDBJ whole genome shotgun (WGS) entry which is preliminary data.</text>
</comment>
<keyword evidence="3" id="KW-1185">Reference proteome</keyword>
<name>A0A2B7XV33_POLH7</name>
<gene>
    <name evidence="2" type="ORF">AJ80_06747</name>
</gene>
<protein>
    <submittedName>
        <fullName evidence="2">Uncharacterized protein</fullName>
    </submittedName>
</protein>
<dbReference type="EMBL" id="PDNA01000119">
    <property type="protein sequence ID" value="PGH12337.1"/>
    <property type="molecule type" value="Genomic_DNA"/>
</dbReference>
<evidence type="ECO:0000313" key="3">
    <source>
        <dbReference type="Proteomes" id="UP000224634"/>
    </source>
</evidence>
<organism evidence="2 3">
    <name type="scientific">Polytolypa hystricis (strain UAMH7299)</name>
    <dbReference type="NCBI Taxonomy" id="1447883"/>
    <lineage>
        <taxon>Eukaryota</taxon>
        <taxon>Fungi</taxon>
        <taxon>Dikarya</taxon>
        <taxon>Ascomycota</taxon>
        <taxon>Pezizomycotina</taxon>
        <taxon>Eurotiomycetes</taxon>
        <taxon>Eurotiomycetidae</taxon>
        <taxon>Onygenales</taxon>
        <taxon>Onygenales incertae sedis</taxon>
        <taxon>Polytolypa</taxon>
    </lineage>
</organism>
<reference evidence="2 3" key="1">
    <citation type="submission" date="2017-10" db="EMBL/GenBank/DDBJ databases">
        <title>Comparative genomics in systemic dimorphic fungi from Ajellomycetaceae.</title>
        <authorList>
            <person name="Munoz J.F."/>
            <person name="Mcewen J.G."/>
            <person name="Clay O.K."/>
            <person name="Cuomo C.A."/>
        </authorList>
    </citation>
    <scope>NUCLEOTIDE SEQUENCE [LARGE SCALE GENOMIC DNA]</scope>
    <source>
        <strain evidence="2 3">UAMH7299</strain>
    </source>
</reference>
<evidence type="ECO:0000313" key="2">
    <source>
        <dbReference type="EMBL" id="PGH12337.1"/>
    </source>
</evidence>
<accession>A0A2B7XV33</accession>
<feature type="region of interest" description="Disordered" evidence="1">
    <location>
        <begin position="1"/>
        <end position="32"/>
    </location>
</feature>
<evidence type="ECO:0000256" key="1">
    <source>
        <dbReference type="SAM" id="MobiDB-lite"/>
    </source>
</evidence>
<sequence>MAGSNSENSSANSNNNASSGTSSSSPDGNAPSSVTTCAYKNAKLGRLLADTWTDKQLRGALGEIYRRGYVLTAWPEIMAQYVPPDFAEAGDAAQALWWGVCLMIKDRITYINSIHWVEYGEIPDGPSLIVFHWSGDTLPLLPPCLQDLSGVRLTKDEGRPEDLPAGSCPCAALPRFVDEWQSSTGWFVWRTCRGELYADYLERTTPPSCLRPLS</sequence>